<organism evidence="2 3">
    <name type="scientific">Nocardia nova SH22a</name>
    <dbReference type="NCBI Taxonomy" id="1415166"/>
    <lineage>
        <taxon>Bacteria</taxon>
        <taxon>Bacillati</taxon>
        <taxon>Actinomycetota</taxon>
        <taxon>Actinomycetes</taxon>
        <taxon>Mycobacteriales</taxon>
        <taxon>Nocardiaceae</taxon>
        <taxon>Nocardia</taxon>
    </lineage>
</organism>
<dbReference type="Pfam" id="PF13462">
    <property type="entry name" value="Thioredoxin_4"/>
    <property type="match status" value="1"/>
</dbReference>
<dbReference type="CDD" id="cd02972">
    <property type="entry name" value="DsbA_family"/>
    <property type="match status" value="1"/>
</dbReference>
<evidence type="ECO:0000313" key="3">
    <source>
        <dbReference type="Proteomes" id="UP000019150"/>
    </source>
</evidence>
<dbReference type="eggNOG" id="COG1651">
    <property type="taxonomic scope" value="Bacteria"/>
</dbReference>
<dbReference type="InterPro" id="IPR036249">
    <property type="entry name" value="Thioredoxin-like_sf"/>
</dbReference>
<evidence type="ECO:0000259" key="1">
    <source>
        <dbReference type="Pfam" id="PF13462"/>
    </source>
</evidence>
<dbReference type="EMBL" id="CP006850">
    <property type="protein sequence ID" value="AHH21229.1"/>
    <property type="molecule type" value="Genomic_DNA"/>
</dbReference>
<dbReference type="Proteomes" id="UP000019150">
    <property type="component" value="Chromosome"/>
</dbReference>
<feature type="domain" description="Thioredoxin-like fold" evidence="1">
    <location>
        <begin position="12"/>
        <end position="78"/>
    </location>
</feature>
<evidence type="ECO:0000313" key="2">
    <source>
        <dbReference type="EMBL" id="AHH21229.1"/>
    </source>
</evidence>
<gene>
    <name evidence="2" type="ORF">NONO_c64590</name>
</gene>
<protein>
    <submittedName>
        <fullName evidence="2">Thioredoxin-like protein</fullName>
    </submittedName>
</protein>
<keyword evidence="3" id="KW-1185">Reference proteome</keyword>
<dbReference type="Gene3D" id="3.40.30.10">
    <property type="entry name" value="Glutaredoxin"/>
    <property type="match status" value="1"/>
</dbReference>
<sequence>MFKNQPEENSAGLPDDRLIAIAREQGVNGQGAADCIANQKYADFVKSSTKKWFVDAGIQGTPTVFVNGAEIHHNNDPKLLPSVDDLKAAVAKAQV</sequence>
<reference evidence="2 3" key="1">
    <citation type="journal article" date="2014" name="Appl. Environ. Microbiol.">
        <title>Insights into the Microbial Degradation of Rubber and Gutta-Percha by Analysis of the Complete Genome of Nocardia nova SH22a.</title>
        <authorList>
            <person name="Luo Q."/>
            <person name="Hiessl S."/>
            <person name="Poehlein A."/>
            <person name="Daniel R."/>
            <person name="Steinbuchel A."/>
        </authorList>
    </citation>
    <scope>NUCLEOTIDE SEQUENCE [LARGE SCALE GENOMIC DNA]</scope>
    <source>
        <strain evidence="2">SH22a</strain>
    </source>
</reference>
<name>W5TPZ2_9NOCA</name>
<dbReference type="AlphaFoldDB" id="W5TPZ2"/>
<accession>W5TPZ2</accession>
<dbReference type="STRING" id="1415166.NONO_c64590"/>
<proteinExistence type="predicted"/>
<dbReference type="HOGENOM" id="CLU_2370025_0_0_11"/>
<dbReference type="KEGG" id="nno:NONO_c64590"/>
<dbReference type="InterPro" id="IPR012336">
    <property type="entry name" value="Thioredoxin-like_fold"/>
</dbReference>
<dbReference type="SUPFAM" id="SSF52833">
    <property type="entry name" value="Thioredoxin-like"/>
    <property type="match status" value="1"/>
</dbReference>